<proteinExistence type="predicted"/>
<evidence type="ECO:0000256" key="1">
    <source>
        <dbReference type="ARBA" id="ARBA00022553"/>
    </source>
</evidence>
<dbReference type="CDD" id="cd00156">
    <property type="entry name" value="REC"/>
    <property type="match status" value="2"/>
</dbReference>
<gene>
    <name evidence="4" type="primary">rssB_3</name>
    <name evidence="4" type="ORF">LNAOJCKE_2690</name>
</gene>
<protein>
    <submittedName>
        <fullName evidence="4">Regulator of RpoS</fullName>
    </submittedName>
</protein>
<dbReference type="PANTHER" id="PTHR44591">
    <property type="entry name" value="STRESS RESPONSE REGULATOR PROTEIN 1"/>
    <property type="match status" value="1"/>
</dbReference>
<accession>A0ABQ4UEH0</accession>
<comment type="caution">
    <text evidence="2">Lacks conserved residue(s) required for the propagation of feature annotation.</text>
</comment>
<keyword evidence="1 2" id="KW-0597">Phosphoprotein</keyword>
<organism evidence="4 5">
    <name type="scientific">Methylorubrum aminovorans</name>
    <dbReference type="NCBI Taxonomy" id="269069"/>
    <lineage>
        <taxon>Bacteria</taxon>
        <taxon>Pseudomonadati</taxon>
        <taxon>Pseudomonadota</taxon>
        <taxon>Alphaproteobacteria</taxon>
        <taxon>Hyphomicrobiales</taxon>
        <taxon>Methylobacteriaceae</taxon>
        <taxon>Methylorubrum</taxon>
    </lineage>
</organism>
<evidence type="ECO:0000313" key="4">
    <source>
        <dbReference type="EMBL" id="GJE65479.1"/>
    </source>
</evidence>
<keyword evidence="5" id="KW-1185">Reference proteome</keyword>
<dbReference type="InterPro" id="IPR001789">
    <property type="entry name" value="Sig_transdc_resp-reg_receiver"/>
</dbReference>
<evidence type="ECO:0000313" key="5">
    <source>
        <dbReference type="Proteomes" id="UP001055039"/>
    </source>
</evidence>
<dbReference type="Gene3D" id="3.40.50.2300">
    <property type="match status" value="2"/>
</dbReference>
<reference evidence="4" key="2">
    <citation type="submission" date="2021-08" db="EMBL/GenBank/DDBJ databases">
        <authorList>
            <person name="Tani A."/>
            <person name="Ola A."/>
            <person name="Ogura Y."/>
            <person name="Katsura K."/>
            <person name="Hayashi T."/>
        </authorList>
    </citation>
    <scope>NUCLEOTIDE SEQUENCE</scope>
    <source>
        <strain evidence="4">NBRC 15686</strain>
    </source>
</reference>
<dbReference type="InterPro" id="IPR011006">
    <property type="entry name" value="CheY-like_superfamily"/>
</dbReference>
<dbReference type="Proteomes" id="UP001055039">
    <property type="component" value="Unassembled WGS sequence"/>
</dbReference>
<feature type="domain" description="Response regulatory" evidence="3">
    <location>
        <begin position="16"/>
        <end position="132"/>
    </location>
</feature>
<dbReference type="SUPFAM" id="SSF52172">
    <property type="entry name" value="CheY-like"/>
    <property type="match status" value="2"/>
</dbReference>
<dbReference type="SMART" id="SM00448">
    <property type="entry name" value="REC"/>
    <property type="match status" value="2"/>
</dbReference>
<reference evidence="4" key="1">
    <citation type="journal article" date="2021" name="Front. Microbiol.">
        <title>Comprehensive Comparative Genomics and Phenotyping of Methylobacterium Species.</title>
        <authorList>
            <person name="Alessa O."/>
            <person name="Ogura Y."/>
            <person name="Fujitani Y."/>
            <person name="Takami H."/>
            <person name="Hayashi T."/>
            <person name="Sahin N."/>
            <person name="Tani A."/>
        </authorList>
    </citation>
    <scope>NUCLEOTIDE SEQUENCE</scope>
    <source>
        <strain evidence="4">NBRC 15686</strain>
    </source>
</reference>
<dbReference type="InterPro" id="IPR050595">
    <property type="entry name" value="Bact_response_regulator"/>
</dbReference>
<comment type="caution">
    <text evidence="4">The sequence shown here is derived from an EMBL/GenBank/DDBJ whole genome shotgun (WGS) entry which is preliminary data.</text>
</comment>
<feature type="modified residue" description="4-aspartylphosphate" evidence="2">
    <location>
        <position position="67"/>
    </location>
</feature>
<evidence type="ECO:0000259" key="3">
    <source>
        <dbReference type="PROSITE" id="PS50110"/>
    </source>
</evidence>
<evidence type="ECO:0000256" key="2">
    <source>
        <dbReference type="PROSITE-ProRule" id="PRU00169"/>
    </source>
</evidence>
<dbReference type="PANTHER" id="PTHR44591:SF20">
    <property type="entry name" value="PROTEIN PILH"/>
    <property type="match status" value="1"/>
</dbReference>
<name>A0ABQ4UEH0_9HYPH</name>
<feature type="domain" description="Response regulatory" evidence="3">
    <location>
        <begin position="139"/>
        <end position="255"/>
    </location>
</feature>
<dbReference type="PROSITE" id="PS50110">
    <property type="entry name" value="RESPONSE_REGULATORY"/>
    <property type="match status" value="2"/>
</dbReference>
<sequence length="282" mass="30932">MPAGRPWDPLVNASPTLLIADPDEETRLALAEAVGRLDPGARIVEVADGSALNRALAGSRIDLLFVDVLLPQTNGADIRLWREAGNPRGLVVLVTDMLAPRWPATARRVGAYDVILKPLGDLHIGRLLAAHRILSRSLDCLVVDPGQATRTLVRKLLGQSHFSFRIREAAGGREAIRLAEGDPIDLAIIEMSLPDYPALEVACRINDRHPEARILMTGPRIEEGVQRQLATFGASGFLPKPFQFFDIDKAVHESFGLWHPYLINALRREHRLDVEAAVGQAV</sequence>
<dbReference type="Pfam" id="PF00072">
    <property type="entry name" value="Response_reg"/>
    <property type="match status" value="2"/>
</dbReference>
<dbReference type="EMBL" id="BPRC01000008">
    <property type="protein sequence ID" value="GJE65479.1"/>
    <property type="molecule type" value="Genomic_DNA"/>
</dbReference>